<evidence type="ECO:0000259" key="7">
    <source>
        <dbReference type="Pfam" id="PF13127"/>
    </source>
</evidence>
<dbReference type="Pfam" id="PF13127">
    <property type="entry name" value="DUF3955"/>
    <property type="match status" value="1"/>
</dbReference>
<reference evidence="9" key="4">
    <citation type="journal article" date="2015" name="G3 (Bethesda)">
        <title>Genome sequences of three phytopathogenic species of the Magnaporthaceae family of fungi.</title>
        <authorList>
            <person name="Okagaki L.H."/>
            <person name="Nunes C.C."/>
            <person name="Sailsbery J."/>
            <person name="Clay B."/>
            <person name="Brown D."/>
            <person name="John T."/>
            <person name="Oh Y."/>
            <person name="Young N."/>
            <person name="Fitzgerald M."/>
            <person name="Haas B.J."/>
            <person name="Zeng Q."/>
            <person name="Young S."/>
            <person name="Adiconis X."/>
            <person name="Fan L."/>
            <person name="Levin J.Z."/>
            <person name="Mitchell T.K."/>
            <person name="Okubara P.A."/>
            <person name="Farman M.L."/>
            <person name="Kohn L.M."/>
            <person name="Birren B."/>
            <person name="Ma L.-J."/>
            <person name="Dean R.A."/>
        </authorList>
    </citation>
    <scope>NUCLEOTIDE SEQUENCE</scope>
    <source>
        <strain evidence="9">ATCC 64411 / 73-15</strain>
    </source>
</reference>
<dbReference type="STRING" id="644358.A0A0C4E4L9"/>
<keyword evidence="10" id="KW-1185">Reference proteome</keyword>
<evidence type="ECO:0000256" key="1">
    <source>
        <dbReference type="ARBA" id="ARBA00004141"/>
    </source>
</evidence>
<proteinExistence type="predicted"/>
<dbReference type="EMBL" id="GL876971">
    <property type="protein sequence ID" value="KLU88430.1"/>
    <property type="molecule type" value="Genomic_DNA"/>
</dbReference>
<dbReference type="PANTHER" id="PTHR23051:SF0">
    <property type="entry name" value="SOLUTE CARRIER FAMILY 35 MEMBER F5"/>
    <property type="match status" value="1"/>
</dbReference>
<feature type="domain" description="DUF3955" evidence="7">
    <location>
        <begin position="63"/>
        <end position="115"/>
    </location>
</feature>
<evidence type="ECO:0000256" key="4">
    <source>
        <dbReference type="ARBA" id="ARBA00023136"/>
    </source>
</evidence>
<evidence type="ECO:0000256" key="5">
    <source>
        <dbReference type="SAM" id="MobiDB-lite"/>
    </source>
</evidence>
<reference evidence="9" key="5">
    <citation type="submission" date="2015-06" db="UniProtKB">
        <authorList>
            <consortium name="EnsemblFungi"/>
        </authorList>
    </citation>
    <scope>IDENTIFICATION</scope>
    <source>
        <strain evidence="9">ATCC 64411</strain>
    </source>
</reference>
<evidence type="ECO:0000256" key="3">
    <source>
        <dbReference type="ARBA" id="ARBA00022989"/>
    </source>
</evidence>
<evidence type="ECO:0000313" key="10">
    <source>
        <dbReference type="Proteomes" id="UP000011715"/>
    </source>
</evidence>
<evidence type="ECO:0000313" key="9">
    <source>
        <dbReference type="EnsemblFungi" id="MAPG_07416T0"/>
    </source>
</evidence>
<organism evidence="9 10">
    <name type="scientific">Magnaporthiopsis poae (strain ATCC 64411 / 73-15)</name>
    <name type="common">Kentucky bluegrass fungus</name>
    <name type="synonym">Magnaporthe poae</name>
    <dbReference type="NCBI Taxonomy" id="644358"/>
    <lineage>
        <taxon>Eukaryota</taxon>
        <taxon>Fungi</taxon>
        <taxon>Dikarya</taxon>
        <taxon>Ascomycota</taxon>
        <taxon>Pezizomycotina</taxon>
        <taxon>Sordariomycetes</taxon>
        <taxon>Sordariomycetidae</taxon>
        <taxon>Magnaporthales</taxon>
        <taxon>Magnaporthaceae</taxon>
        <taxon>Magnaporthiopsis</taxon>
    </lineage>
</organism>
<feature type="transmembrane region" description="Helical" evidence="6">
    <location>
        <begin position="99"/>
        <end position="118"/>
    </location>
</feature>
<dbReference type="EnsemblFungi" id="MAPG_07416T0">
    <property type="protein sequence ID" value="MAPG_07416T0"/>
    <property type="gene ID" value="MAPG_07416"/>
</dbReference>
<evidence type="ECO:0000313" key="8">
    <source>
        <dbReference type="EMBL" id="KLU88430.1"/>
    </source>
</evidence>
<evidence type="ECO:0000256" key="2">
    <source>
        <dbReference type="ARBA" id="ARBA00022692"/>
    </source>
</evidence>
<keyword evidence="3 6" id="KW-1133">Transmembrane helix</keyword>
<feature type="transmembrane region" description="Helical" evidence="6">
    <location>
        <begin position="63"/>
        <end position="87"/>
    </location>
</feature>
<dbReference type="Proteomes" id="UP000011715">
    <property type="component" value="Unassembled WGS sequence"/>
</dbReference>
<dbReference type="AlphaFoldDB" id="A0A0C4E4L9"/>
<keyword evidence="4 6" id="KW-0472">Membrane</keyword>
<reference evidence="8" key="2">
    <citation type="submission" date="2010-05" db="EMBL/GenBank/DDBJ databases">
        <title>The Genome Sequence of Magnaporthe poae strain ATCC 64411.</title>
        <authorList>
            <consortium name="The Broad Institute Genome Sequencing Platform"/>
            <consortium name="Broad Institute Genome Sequencing Center for Infectious Disease"/>
            <person name="Ma L.-J."/>
            <person name="Dead R."/>
            <person name="Young S."/>
            <person name="Zeng Q."/>
            <person name="Koehrsen M."/>
            <person name="Alvarado L."/>
            <person name="Berlin A."/>
            <person name="Chapman S.B."/>
            <person name="Chen Z."/>
            <person name="Freedman E."/>
            <person name="Gellesch M."/>
            <person name="Goldberg J."/>
            <person name="Griggs A."/>
            <person name="Gujja S."/>
            <person name="Heilman E.R."/>
            <person name="Heiman D."/>
            <person name="Hepburn T."/>
            <person name="Howarth C."/>
            <person name="Jen D."/>
            <person name="Larson L."/>
            <person name="Mehta T."/>
            <person name="Neiman D."/>
            <person name="Pearson M."/>
            <person name="Roberts A."/>
            <person name="Saif S."/>
            <person name="Shea T."/>
            <person name="Shenoy N."/>
            <person name="Sisk P."/>
            <person name="Stolte C."/>
            <person name="Sykes S."/>
            <person name="Walk T."/>
            <person name="White J."/>
            <person name="Yandava C."/>
            <person name="Haas B."/>
            <person name="Nusbaum C."/>
            <person name="Birren B."/>
        </authorList>
    </citation>
    <scope>NUCLEOTIDE SEQUENCE</scope>
    <source>
        <strain evidence="8">ATCC 64411</strain>
    </source>
</reference>
<accession>A0A0C4E4L9</accession>
<dbReference type="InterPro" id="IPR025016">
    <property type="entry name" value="DUF3955"/>
</dbReference>
<dbReference type="EMBL" id="ADBL01001791">
    <property type="status" value="NOT_ANNOTATED_CDS"/>
    <property type="molecule type" value="Genomic_DNA"/>
</dbReference>
<gene>
    <name evidence="8" type="ORF">MAPG_07416</name>
</gene>
<dbReference type="GO" id="GO:0000329">
    <property type="term" value="C:fungal-type vacuole membrane"/>
    <property type="evidence" value="ECO:0007669"/>
    <property type="project" value="TreeGrafter"/>
</dbReference>
<sequence length="153" mass="16852">MPVEPARPAELAAEQNGGLEPQPRRSISSAMLLQDSVISSRSGGTGRSGLREKLGVAGFARRTLGIILLTITVFLWTVSNFLASYIFSDNTYSKPFFVVYINTSFFALSLIPMALKYIHQHGLDGFRNAAAEVWREQKRRGLRAGGAQQRPPL</sequence>
<reference evidence="10" key="1">
    <citation type="submission" date="2010-05" db="EMBL/GenBank/DDBJ databases">
        <title>The genome sequence of Magnaporthe poae strain ATCC 64411.</title>
        <authorList>
            <person name="Ma L.-J."/>
            <person name="Dead R."/>
            <person name="Young S."/>
            <person name="Zeng Q."/>
            <person name="Koehrsen M."/>
            <person name="Alvarado L."/>
            <person name="Berlin A."/>
            <person name="Chapman S.B."/>
            <person name="Chen Z."/>
            <person name="Freedman E."/>
            <person name="Gellesch M."/>
            <person name="Goldberg J."/>
            <person name="Griggs A."/>
            <person name="Gujja S."/>
            <person name="Heilman E.R."/>
            <person name="Heiman D."/>
            <person name="Hepburn T."/>
            <person name="Howarth C."/>
            <person name="Jen D."/>
            <person name="Larson L."/>
            <person name="Mehta T."/>
            <person name="Neiman D."/>
            <person name="Pearson M."/>
            <person name="Roberts A."/>
            <person name="Saif S."/>
            <person name="Shea T."/>
            <person name="Shenoy N."/>
            <person name="Sisk P."/>
            <person name="Stolte C."/>
            <person name="Sykes S."/>
            <person name="Walk T."/>
            <person name="White J."/>
            <person name="Yandava C."/>
            <person name="Haas B."/>
            <person name="Nusbaum C."/>
            <person name="Birren B."/>
        </authorList>
    </citation>
    <scope>NUCLEOTIDE SEQUENCE [LARGE SCALE GENOMIC DNA]</scope>
    <source>
        <strain evidence="10">ATCC 64411 / 73-15</strain>
    </source>
</reference>
<dbReference type="VEuPathDB" id="FungiDB:MAPG_07416"/>
<keyword evidence="2 6" id="KW-0812">Transmembrane</keyword>
<evidence type="ECO:0000256" key="6">
    <source>
        <dbReference type="SAM" id="Phobius"/>
    </source>
</evidence>
<comment type="subcellular location">
    <subcellularLocation>
        <location evidence="1">Membrane</location>
        <topology evidence="1">Multi-pass membrane protein</topology>
    </subcellularLocation>
</comment>
<name>A0A0C4E4L9_MAGP6</name>
<dbReference type="PANTHER" id="PTHR23051">
    <property type="entry name" value="SOLUTE CARRIER FAMILY 35, MEMBER F5"/>
    <property type="match status" value="1"/>
</dbReference>
<reference evidence="8" key="3">
    <citation type="submission" date="2011-03" db="EMBL/GenBank/DDBJ databases">
        <title>Annotation of Magnaporthe poae ATCC 64411.</title>
        <authorList>
            <person name="Ma L.-J."/>
            <person name="Dead R."/>
            <person name="Young S.K."/>
            <person name="Zeng Q."/>
            <person name="Gargeya S."/>
            <person name="Fitzgerald M."/>
            <person name="Haas B."/>
            <person name="Abouelleil A."/>
            <person name="Alvarado L."/>
            <person name="Arachchi H.M."/>
            <person name="Berlin A."/>
            <person name="Brown A."/>
            <person name="Chapman S.B."/>
            <person name="Chen Z."/>
            <person name="Dunbar C."/>
            <person name="Freedman E."/>
            <person name="Gearin G."/>
            <person name="Gellesch M."/>
            <person name="Goldberg J."/>
            <person name="Griggs A."/>
            <person name="Gujja S."/>
            <person name="Heiman D."/>
            <person name="Howarth C."/>
            <person name="Larson L."/>
            <person name="Lui A."/>
            <person name="MacDonald P.J.P."/>
            <person name="Mehta T."/>
            <person name="Montmayeur A."/>
            <person name="Murphy C."/>
            <person name="Neiman D."/>
            <person name="Pearson M."/>
            <person name="Priest M."/>
            <person name="Roberts A."/>
            <person name="Saif S."/>
            <person name="Shea T."/>
            <person name="Shenoy N."/>
            <person name="Sisk P."/>
            <person name="Stolte C."/>
            <person name="Sykes S."/>
            <person name="Yandava C."/>
            <person name="Wortman J."/>
            <person name="Nusbaum C."/>
            <person name="Birren B."/>
        </authorList>
    </citation>
    <scope>NUCLEOTIDE SEQUENCE</scope>
    <source>
        <strain evidence="8">ATCC 64411</strain>
    </source>
</reference>
<protein>
    <recommendedName>
        <fullName evidence="7">DUF3955 domain-containing protein</fullName>
    </recommendedName>
</protein>
<dbReference type="OrthoDB" id="5427792at2759"/>
<dbReference type="eggNOG" id="KOG2765">
    <property type="taxonomic scope" value="Eukaryota"/>
</dbReference>
<feature type="region of interest" description="Disordered" evidence="5">
    <location>
        <begin position="1"/>
        <end position="23"/>
    </location>
</feature>